<accession>A0A917NYC0</accession>
<dbReference type="EMBL" id="BMKW01000019">
    <property type="protein sequence ID" value="GGJ40443.1"/>
    <property type="molecule type" value="Genomic_DNA"/>
</dbReference>
<sequence>MQELIGNYHVVVSGTLVERAAPCVAVRTNGISRARMKIGLATLALNPTRVVWISSKAATA</sequence>
<proteinExistence type="predicted"/>
<reference evidence="1" key="1">
    <citation type="journal article" date="2014" name="Int. J. Syst. Evol. Microbiol.">
        <title>Complete genome sequence of Corynebacterium casei LMG S-19264T (=DSM 44701T), isolated from a smear-ripened cheese.</title>
        <authorList>
            <consortium name="US DOE Joint Genome Institute (JGI-PGF)"/>
            <person name="Walter F."/>
            <person name="Albersmeier A."/>
            <person name="Kalinowski J."/>
            <person name="Ruckert C."/>
        </authorList>
    </citation>
    <scope>NUCLEOTIDE SEQUENCE</scope>
    <source>
        <strain evidence="1">CGMCC 1.3617</strain>
    </source>
</reference>
<reference evidence="1" key="2">
    <citation type="submission" date="2020-09" db="EMBL/GenBank/DDBJ databases">
        <authorList>
            <person name="Sun Q."/>
            <person name="Zhou Y."/>
        </authorList>
    </citation>
    <scope>NUCLEOTIDE SEQUENCE</scope>
    <source>
        <strain evidence="1">CGMCC 1.3617</strain>
    </source>
</reference>
<name>A0A917NYC0_9PROT</name>
<dbReference type="AlphaFoldDB" id="A0A917NYC0"/>
<protein>
    <submittedName>
        <fullName evidence="1">Uncharacterized protein</fullName>
    </submittedName>
</protein>
<dbReference type="Proteomes" id="UP000661507">
    <property type="component" value="Unassembled WGS sequence"/>
</dbReference>
<keyword evidence="2" id="KW-1185">Reference proteome</keyword>
<evidence type="ECO:0000313" key="2">
    <source>
        <dbReference type="Proteomes" id="UP000661507"/>
    </source>
</evidence>
<organism evidence="1 2">
    <name type="scientific">Neoroseomonas lacus</name>
    <dbReference type="NCBI Taxonomy" id="287609"/>
    <lineage>
        <taxon>Bacteria</taxon>
        <taxon>Pseudomonadati</taxon>
        <taxon>Pseudomonadota</taxon>
        <taxon>Alphaproteobacteria</taxon>
        <taxon>Acetobacterales</taxon>
        <taxon>Acetobacteraceae</taxon>
        <taxon>Neoroseomonas</taxon>
    </lineage>
</organism>
<comment type="caution">
    <text evidence="1">The sequence shown here is derived from an EMBL/GenBank/DDBJ whole genome shotgun (WGS) entry which is preliminary data.</text>
</comment>
<gene>
    <name evidence="1" type="ORF">GCM10011320_55120</name>
</gene>
<evidence type="ECO:0000313" key="1">
    <source>
        <dbReference type="EMBL" id="GGJ40443.1"/>
    </source>
</evidence>